<accession>A0A0V0T8C8</accession>
<reference evidence="1 2" key="1">
    <citation type="submission" date="2015-01" db="EMBL/GenBank/DDBJ databases">
        <title>Evolution of Trichinella species and genotypes.</title>
        <authorList>
            <person name="Korhonen P.K."/>
            <person name="Edoardo P."/>
            <person name="Giuseppe L.R."/>
            <person name="Gasser R.B."/>
        </authorList>
    </citation>
    <scope>NUCLEOTIDE SEQUENCE [LARGE SCALE GENOMIC DNA]</scope>
    <source>
        <strain evidence="1">ISS417</strain>
    </source>
</reference>
<proteinExistence type="predicted"/>
<protein>
    <submittedName>
        <fullName evidence="1">Uncharacterized protein</fullName>
    </submittedName>
</protein>
<keyword evidence="2" id="KW-1185">Reference proteome</keyword>
<dbReference type="OrthoDB" id="10458726at2759"/>
<name>A0A0V0T8C8_9BILA</name>
<dbReference type="Proteomes" id="UP000055048">
    <property type="component" value="Unassembled WGS sequence"/>
</dbReference>
<comment type="caution">
    <text evidence="1">The sequence shown here is derived from an EMBL/GenBank/DDBJ whole genome shotgun (WGS) entry which is preliminary data.</text>
</comment>
<evidence type="ECO:0000313" key="1">
    <source>
        <dbReference type="EMBL" id="KRX35284.1"/>
    </source>
</evidence>
<organism evidence="1 2">
    <name type="scientific">Trichinella murrelli</name>
    <dbReference type="NCBI Taxonomy" id="144512"/>
    <lineage>
        <taxon>Eukaryota</taxon>
        <taxon>Metazoa</taxon>
        <taxon>Ecdysozoa</taxon>
        <taxon>Nematoda</taxon>
        <taxon>Enoplea</taxon>
        <taxon>Dorylaimia</taxon>
        <taxon>Trichinellida</taxon>
        <taxon>Trichinellidae</taxon>
        <taxon>Trichinella</taxon>
    </lineage>
</organism>
<gene>
    <name evidence="1" type="ORF">T05_10318</name>
</gene>
<dbReference type="AlphaFoldDB" id="A0A0V0T8C8"/>
<dbReference type="EMBL" id="JYDJ01000454">
    <property type="protein sequence ID" value="KRX35284.1"/>
    <property type="molecule type" value="Genomic_DNA"/>
</dbReference>
<evidence type="ECO:0000313" key="2">
    <source>
        <dbReference type="Proteomes" id="UP000055048"/>
    </source>
</evidence>
<sequence>MMPHIFQLFTICSRQMCRRAYTNGEQGKIDGPEWVRPLEVLIILSNVETWLEHMKMHFCAAHVASERRAAFVQYHTDEEVQNPSECASAQKSSPLSVFGLNSNGIKASRCMLEPCARCSRRRFWAEWSSRQDPAAVNGSGLKFINGFVNISALFYRLLEKGAEWEWFKACQTAFDALMYPLHL</sequence>